<dbReference type="RefSeq" id="XP_030638179.1">
    <property type="nucleotide sequence ID" value="XM_030782319.1"/>
</dbReference>
<dbReference type="InterPro" id="IPR008368">
    <property type="entry name" value="VDCC_gsu"/>
</dbReference>
<evidence type="ECO:0000256" key="12">
    <source>
        <dbReference type="ARBA" id="ARBA00023136"/>
    </source>
</evidence>
<feature type="region of interest" description="Disordered" evidence="15">
    <location>
        <begin position="286"/>
        <end position="305"/>
    </location>
</feature>
<comment type="subcellular location">
    <subcellularLocation>
        <location evidence="1 14">Membrane</location>
        <topology evidence="1 14">Multi-pass membrane protein</topology>
    </subcellularLocation>
</comment>
<evidence type="ECO:0000256" key="8">
    <source>
        <dbReference type="ARBA" id="ARBA00022837"/>
    </source>
</evidence>
<evidence type="ECO:0000256" key="14">
    <source>
        <dbReference type="RuleBase" id="RU363085"/>
    </source>
</evidence>
<keyword evidence="11 14" id="KW-0406">Ion transport</keyword>
<comment type="similarity">
    <text evidence="2 14">Belongs to the PMP-22/EMP/MP20 family. CACNG subfamily.</text>
</comment>
<evidence type="ECO:0000256" key="13">
    <source>
        <dbReference type="ARBA" id="ARBA00023303"/>
    </source>
</evidence>
<protein>
    <submittedName>
        <fullName evidence="17">Calcium channel, voltage-dependent, gamma subunit 2b</fullName>
    </submittedName>
</protein>
<dbReference type="InParanoid" id="A0A6J2W230"/>
<dbReference type="Pfam" id="PF00822">
    <property type="entry name" value="PMP22_Claudin"/>
    <property type="match status" value="1"/>
</dbReference>
<dbReference type="InterPro" id="IPR004031">
    <property type="entry name" value="PMP22/EMP/MP20/Claudin"/>
</dbReference>
<evidence type="ECO:0000256" key="10">
    <source>
        <dbReference type="ARBA" id="ARBA00022989"/>
    </source>
</evidence>
<evidence type="ECO:0000313" key="17">
    <source>
        <dbReference type="RefSeq" id="XP_030638179.1"/>
    </source>
</evidence>
<feature type="transmembrane region" description="Helical" evidence="14">
    <location>
        <begin position="140"/>
        <end position="163"/>
    </location>
</feature>
<dbReference type="AlphaFoldDB" id="A0A6J2W230"/>
<evidence type="ECO:0000256" key="5">
    <source>
        <dbReference type="ARBA" id="ARBA00022568"/>
    </source>
</evidence>
<evidence type="ECO:0000256" key="2">
    <source>
        <dbReference type="ARBA" id="ARBA00007111"/>
    </source>
</evidence>
<keyword evidence="7 14" id="KW-0812">Transmembrane</keyword>
<keyword evidence="3 14" id="KW-0813">Transport</keyword>
<keyword evidence="12 14" id="KW-0472">Membrane</keyword>
<dbReference type="InterPro" id="IPR051072">
    <property type="entry name" value="CACNG_subunit"/>
</dbReference>
<dbReference type="OrthoDB" id="9990458at2759"/>
<evidence type="ECO:0000256" key="7">
    <source>
        <dbReference type="ARBA" id="ARBA00022692"/>
    </source>
</evidence>
<keyword evidence="9 14" id="KW-0851">Voltage-gated channel</keyword>
<dbReference type="Gene3D" id="1.20.140.150">
    <property type="match status" value="1"/>
</dbReference>
<keyword evidence="13 14" id="KW-0407">Ion channel</keyword>
<keyword evidence="6 14" id="KW-0107">Calcium channel</keyword>
<keyword evidence="8 14" id="KW-0106">Calcium</keyword>
<keyword evidence="5 14" id="KW-0109">Calcium transport</keyword>
<dbReference type="Proteomes" id="UP000504632">
    <property type="component" value="Chromosome 8"/>
</dbReference>
<feature type="compositionally biased region" description="Gly residues" evidence="15">
    <location>
        <begin position="288"/>
        <end position="298"/>
    </location>
</feature>
<dbReference type="CTD" id="569855"/>
<dbReference type="GO" id="GO:0051968">
    <property type="term" value="P:positive regulation of synaptic transmission, glutamatergic"/>
    <property type="evidence" value="ECO:0007669"/>
    <property type="project" value="TreeGrafter"/>
</dbReference>
<dbReference type="GO" id="GO:0098839">
    <property type="term" value="C:postsynaptic density membrane"/>
    <property type="evidence" value="ECO:0007669"/>
    <property type="project" value="TreeGrafter"/>
</dbReference>
<evidence type="ECO:0000256" key="15">
    <source>
        <dbReference type="SAM" id="MobiDB-lite"/>
    </source>
</evidence>
<evidence type="ECO:0000256" key="4">
    <source>
        <dbReference type="ARBA" id="ARBA00022553"/>
    </source>
</evidence>
<accession>A0A6J2W230</accession>
<dbReference type="PRINTS" id="PR01792">
    <property type="entry name" value="VDCCGAMMA"/>
</dbReference>
<dbReference type="GO" id="GO:0032281">
    <property type="term" value="C:AMPA glutamate receptor complex"/>
    <property type="evidence" value="ECO:0007669"/>
    <property type="project" value="TreeGrafter"/>
</dbReference>
<dbReference type="PANTHER" id="PTHR12107">
    <property type="entry name" value="VOLTAGE-DEPENDENT CALCIUM CHANNEL GAMMA SUBUNIT"/>
    <property type="match status" value="1"/>
</dbReference>
<name>A0A6J2W230_CHACN</name>
<evidence type="ECO:0000256" key="6">
    <source>
        <dbReference type="ARBA" id="ARBA00022673"/>
    </source>
</evidence>
<evidence type="ECO:0000256" key="9">
    <source>
        <dbReference type="ARBA" id="ARBA00022882"/>
    </source>
</evidence>
<dbReference type="PANTHER" id="PTHR12107:SF1">
    <property type="entry name" value="VOLTAGE-DEPENDENT CALCIUM CHANNEL GAMMA-2 SUBUNIT"/>
    <property type="match status" value="1"/>
</dbReference>
<gene>
    <name evidence="17" type="primary">cacng2b</name>
</gene>
<evidence type="ECO:0000256" key="11">
    <source>
        <dbReference type="ARBA" id="ARBA00023065"/>
    </source>
</evidence>
<organism evidence="16 17">
    <name type="scientific">Chanos chanos</name>
    <name type="common">Milkfish</name>
    <name type="synonym">Mugil chanos</name>
    <dbReference type="NCBI Taxonomy" id="29144"/>
    <lineage>
        <taxon>Eukaryota</taxon>
        <taxon>Metazoa</taxon>
        <taxon>Chordata</taxon>
        <taxon>Craniata</taxon>
        <taxon>Vertebrata</taxon>
        <taxon>Euteleostomi</taxon>
        <taxon>Actinopterygii</taxon>
        <taxon>Neopterygii</taxon>
        <taxon>Teleostei</taxon>
        <taxon>Ostariophysi</taxon>
        <taxon>Gonorynchiformes</taxon>
        <taxon>Chanidae</taxon>
        <taxon>Chanos</taxon>
    </lineage>
</organism>
<sequence>MECGNMGLFDRGVQMLLTTVGAFAAFSLMTIAVGTDYWLYSRGVCKIKTNNENETSKKNEEVMTHSGLWRTCCLEGNFKGLCKQIDHFPEDTDYEADAAEYFLRAVRASSIFPILSVILLFMGGLCIAASEFYKSRHNIILSAGIFFVSAGLSNIIGIIVYISANAGDPSKSDSKKNSYSYGWSFYFGALSFIMAEMVGVLAVHMFIDRHRELRAMARGVGSVAGANADYLQGSAITRISSYRYRYRRRSRSSSRSTDPSHSREASPVGLKGFGALPSTDISMYTLSRGGGGGGGGGDTLKATHGTPTATYNSERDHNFLQVHNCIQKDLKDSAHSNTANRRTTPV</sequence>
<keyword evidence="4" id="KW-0597">Phosphoprotein</keyword>
<keyword evidence="16" id="KW-1185">Reference proteome</keyword>
<keyword evidence="10 14" id="KW-1133">Transmembrane helix</keyword>
<dbReference type="GO" id="GO:0098943">
    <property type="term" value="P:neurotransmitter receptor transport, postsynaptic endosome to lysosome"/>
    <property type="evidence" value="ECO:0007669"/>
    <property type="project" value="TreeGrafter"/>
</dbReference>
<dbReference type="GO" id="GO:0099590">
    <property type="term" value="P:neurotransmitter receptor internalization"/>
    <property type="evidence" value="ECO:0007669"/>
    <property type="project" value="TreeGrafter"/>
</dbReference>
<dbReference type="GeneID" id="115818828"/>
<dbReference type="GO" id="GO:0016247">
    <property type="term" value="F:channel regulator activity"/>
    <property type="evidence" value="ECO:0007669"/>
    <property type="project" value="TreeGrafter"/>
</dbReference>
<proteinExistence type="inferred from homology"/>
<evidence type="ECO:0000256" key="3">
    <source>
        <dbReference type="ARBA" id="ARBA00022448"/>
    </source>
</evidence>
<dbReference type="FunFam" id="1.20.140.150:FF:000002">
    <property type="entry name" value="Voltage-dependent calcium channel gamma-2 subunit"/>
    <property type="match status" value="1"/>
</dbReference>
<evidence type="ECO:0000256" key="1">
    <source>
        <dbReference type="ARBA" id="ARBA00004141"/>
    </source>
</evidence>
<feature type="region of interest" description="Disordered" evidence="15">
    <location>
        <begin position="247"/>
        <end position="273"/>
    </location>
</feature>
<feature type="transmembrane region" description="Helical" evidence="14">
    <location>
        <begin position="183"/>
        <end position="207"/>
    </location>
</feature>
<reference evidence="17" key="1">
    <citation type="submission" date="2025-08" db="UniProtKB">
        <authorList>
            <consortium name="RefSeq"/>
        </authorList>
    </citation>
    <scope>IDENTIFICATION</scope>
</reference>
<evidence type="ECO:0000313" key="16">
    <source>
        <dbReference type="Proteomes" id="UP000504632"/>
    </source>
</evidence>
<dbReference type="GO" id="GO:0005245">
    <property type="term" value="F:voltage-gated calcium channel activity"/>
    <property type="evidence" value="ECO:0007669"/>
    <property type="project" value="TreeGrafter"/>
</dbReference>
<feature type="transmembrane region" description="Helical" evidence="14">
    <location>
        <begin position="111"/>
        <end position="133"/>
    </location>
</feature>
<dbReference type="GO" id="GO:0098970">
    <property type="term" value="P:postsynaptic neurotransmitter receptor diffusion trapping"/>
    <property type="evidence" value="ECO:0007669"/>
    <property type="project" value="TreeGrafter"/>
</dbReference>
<dbReference type="GO" id="GO:0019226">
    <property type="term" value="P:transmission of nerve impulse"/>
    <property type="evidence" value="ECO:0007669"/>
    <property type="project" value="TreeGrafter"/>
</dbReference>
<feature type="transmembrane region" description="Helical" evidence="14">
    <location>
        <begin position="12"/>
        <end position="33"/>
    </location>
</feature>